<dbReference type="InterPro" id="IPR043129">
    <property type="entry name" value="ATPase_NBD"/>
</dbReference>
<dbReference type="Proteomes" id="UP001521222">
    <property type="component" value="Unassembled WGS sequence"/>
</dbReference>
<proteinExistence type="predicted"/>
<dbReference type="SUPFAM" id="SSF53067">
    <property type="entry name" value="Actin-like ATPase domain"/>
    <property type="match status" value="1"/>
</dbReference>
<evidence type="ECO:0000313" key="1">
    <source>
        <dbReference type="EMBL" id="KAL1599122.1"/>
    </source>
</evidence>
<evidence type="ECO:0000313" key="2">
    <source>
        <dbReference type="Proteomes" id="UP001521222"/>
    </source>
</evidence>
<sequence>MGLLKKLTTRNKSKSTWDLVDGPTTRTTIHEFKVPKDTARPSSFSFGSPPPPYELGIEPEISDLDLGSLLIGIDFGTTYSGVAWAYSKQPEDVNIITNWDSTEYQSSDKGKAPTKISYGRSFRNLGQMTWGYGVGEDEAVEWFKLLLLDDADMDPKQRRSPQIKKARGLLQNAGKTPVQAIADYLRLLWKHAIANIERSFGEATVEGLPFRVVCTVPAVWTTEAVNKMREAARQAGILDDRLAGETTLDFVSEPEAAALATFDDLKSRPNFQVGDCFVVCDAGGGTVDLISYRVVQTQPLQLAECVEGSGKLCGAVFLDQEFEALMKQVVGDAWNVPESVIKTFINSQWENGVKCGFEGQDKSWKITLPHECVEKGAPYHLDLNQ</sequence>
<protein>
    <submittedName>
        <fullName evidence="1">Uncharacterized protein</fullName>
    </submittedName>
</protein>
<name>A0ABR3R422_9PLEO</name>
<gene>
    <name evidence="1" type="ORF">SLS59_006574</name>
</gene>
<accession>A0ABR3R422</accession>
<dbReference type="CDD" id="cd10170">
    <property type="entry name" value="ASKHA_NBD_HSP70"/>
    <property type="match status" value="1"/>
</dbReference>
<keyword evidence="2" id="KW-1185">Reference proteome</keyword>
<dbReference type="PANTHER" id="PTHR14187">
    <property type="entry name" value="ALPHA KINASE/ELONGATION FACTOR 2 KINASE"/>
    <property type="match status" value="1"/>
</dbReference>
<dbReference type="PANTHER" id="PTHR14187:SF5">
    <property type="entry name" value="HEAT SHOCK 70 KDA PROTEIN 12A"/>
    <property type="match status" value="1"/>
</dbReference>
<dbReference type="EMBL" id="JAKIXB020000021">
    <property type="protein sequence ID" value="KAL1599122.1"/>
    <property type="molecule type" value="Genomic_DNA"/>
</dbReference>
<dbReference type="Gene3D" id="3.30.420.40">
    <property type="match status" value="1"/>
</dbReference>
<organism evidence="1 2">
    <name type="scientific">Nothophoma quercina</name>
    <dbReference type="NCBI Taxonomy" id="749835"/>
    <lineage>
        <taxon>Eukaryota</taxon>
        <taxon>Fungi</taxon>
        <taxon>Dikarya</taxon>
        <taxon>Ascomycota</taxon>
        <taxon>Pezizomycotina</taxon>
        <taxon>Dothideomycetes</taxon>
        <taxon>Pleosporomycetidae</taxon>
        <taxon>Pleosporales</taxon>
        <taxon>Pleosporineae</taxon>
        <taxon>Didymellaceae</taxon>
        <taxon>Nothophoma</taxon>
    </lineage>
</organism>
<comment type="caution">
    <text evidence="1">The sequence shown here is derived from an EMBL/GenBank/DDBJ whole genome shotgun (WGS) entry which is preliminary data.</text>
</comment>
<reference evidence="1 2" key="1">
    <citation type="submission" date="2024-02" db="EMBL/GenBank/DDBJ databases">
        <title>De novo assembly and annotation of 12 fungi associated with fruit tree decline syndrome in Ontario, Canada.</title>
        <authorList>
            <person name="Sulman M."/>
            <person name="Ellouze W."/>
            <person name="Ilyukhin E."/>
        </authorList>
    </citation>
    <scope>NUCLEOTIDE SEQUENCE [LARGE SCALE GENOMIC DNA]</scope>
    <source>
        <strain evidence="1 2">M97-236</strain>
    </source>
</reference>